<dbReference type="Gene3D" id="1.25.40.10">
    <property type="entry name" value="Tetratricopeptide repeat domain"/>
    <property type="match status" value="1"/>
</dbReference>
<proteinExistence type="predicted"/>
<evidence type="ECO:0000313" key="1">
    <source>
        <dbReference type="EMBL" id="MCX8532160.1"/>
    </source>
</evidence>
<dbReference type="RefSeq" id="WP_267280747.1">
    <property type="nucleotide sequence ID" value="NZ_JAOVZV010000005.1"/>
</dbReference>
<gene>
    <name evidence="1" type="ORF">OEA66_07320</name>
</gene>
<protein>
    <recommendedName>
        <fullName evidence="3">Tetratricopeptide repeat protein</fullName>
    </recommendedName>
</protein>
<dbReference type="Proteomes" id="UP001070176">
    <property type="component" value="Unassembled WGS sequence"/>
</dbReference>
<dbReference type="SUPFAM" id="SSF48452">
    <property type="entry name" value="TPR-like"/>
    <property type="match status" value="1"/>
</dbReference>
<evidence type="ECO:0000313" key="2">
    <source>
        <dbReference type="Proteomes" id="UP001070176"/>
    </source>
</evidence>
<dbReference type="InterPro" id="IPR011990">
    <property type="entry name" value="TPR-like_helical_dom_sf"/>
</dbReference>
<name>A0ABT3Y211_9FLAO</name>
<evidence type="ECO:0008006" key="3">
    <source>
        <dbReference type="Google" id="ProtNLM"/>
    </source>
</evidence>
<accession>A0ABT3Y211</accession>
<sequence>MNRKEFLSLSSLGIFSFMFPSFKLFSNTSKAIVDVNVLLKNACILRKQKKFNQAKQAYEQIIAQHPDEIRAYDGLRKTFLSQKKKEWQVILMFKTALLLNPNNPELKKRLYKEYFNACLGNKKVKNLINFNGRLLSHVLQNFATFVQNHPNNLDLQKQYSRITRLLDCNADTQNAKQNQALKAYNKQQYKNFKNRFSELNTSQLESKLAQLSSKPISLDRKQHIRELHKLIFQKLRKEKNNTEALNKALSYYNTIDKKDPLFLKYVRDLSKFQKKYDILISVEAQNHTLKNNFWSALALLDAHVKKAEHQNISVSGVNATSLFLFLEENMDSPDKKFEVATRKIKFDLINNQTDLAKEKILNQCKIMYGVSNTHSIDRMNILIAKYFKRKGDVENKNKILNIVGDPKSFIESSDPIIVSTALINQNRSSIKPVHLQNLQNLISKL</sequence>
<comment type="caution">
    <text evidence="1">The sequence shown here is derived from an EMBL/GenBank/DDBJ whole genome shotgun (WGS) entry which is preliminary data.</text>
</comment>
<reference evidence="1" key="1">
    <citation type="submission" date="2022-10" db="EMBL/GenBank/DDBJ databases">
        <title>Chryseobacterium sp. nov., a novel bacterial species.</title>
        <authorList>
            <person name="Cao Y."/>
        </authorList>
    </citation>
    <scope>NUCLEOTIDE SEQUENCE</scope>
    <source>
        <strain evidence="1">KC 927</strain>
    </source>
</reference>
<organism evidence="1 2">
    <name type="scientific">Chryseobacterium luquanense</name>
    <dbReference type="NCBI Taxonomy" id="2983766"/>
    <lineage>
        <taxon>Bacteria</taxon>
        <taxon>Pseudomonadati</taxon>
        <taxon>Bacteroidota</taxon>
        <taxon>Flavobacteriia</taxon>
        <taxon>Flavobacteriales</taxon>
        <taxon>Weeksellaceae</taxon>
        <taxon>Chryseobacterium group</taxon>
        <taxon>Chryseobacterium</taxon>
    </lineage>
</organism>
<dbReference type="EMBL" id="JAOVZV010000005">
    <property type="protein sequence ID" value="MCX8532160.1"/>
    <property type="molecule type" value="Genomic_DNA"/>
</dbReference>
<keyword evidence="2" id="KW-1185">Reference proteome</keyword>